<protein>
    <recommendedName>
        <fullName evidence="3">Cysteine-rich small domain-containing protein</fullName>
    </recommendedName>
</protein>
<dbReference type="KEGG" id="suln:FJR47_00495"/>
<dbReference type="EMBL" id="CP041166">
    <property type="protein sequence ID" value="QFR42474.1"/>
    <property type="molecule type" value="Genomic_DNA"/>
</dbReference>
<gene>
    <name evidence="1" type="ORF">FJR47_00495</name>
</gene>
<sequence length="142" mass="16665">MSYEEWFEQHAAKHKKIVEKLVVHGLSENEIIDYFDFENMVKEENDFCPLYIESRKCHDIEKLNCYLCGCPHFRFNDEGLGEYNGLKILSRCDINNGSTIGRNGAIHQDCSKCTVPHHRAYVKKKFSLDWKEIMKDCSVTHM</sequence>
<evidence type="ECO:0000313" key="1">
    <source>
        <dbReference type="EMBL" id="QFR42474.1"/>
    </source>
</evidence>
<name>A0AAJ4DLR7_9BACT</name>
<evidence type="ECO:0008006" key="3">
    <source>
        <dbReference type="Google" id="ProtNLM"/>
    </source>
</evidence>
<dbReference type="AlphaFoldDB" id="A0AAJ4DLR7"/>
<dbReference type="Proteomes" id="UP000326061">
    <property type="component" value="Chromosome"/>
</dbReference>
<reference evidence="2" key="1">
    <citation type="submission" date="2019-06" db="EMBL/GenBank/DDBJ databases">
        <title>Sulfurimonas gotlandica sp. nov., a chemoautotrophic and psychrotolerant epsilonproteobacterium isolated from a pelagic redoxcline, and an emended description of the genus Sulfurimonas.</title>
        <authorList>
            <person name="Wang S."/>
            <person name="Jiang L."/>
            <person name="Shao Z."/>
        </authorList>
    </citation>
    <scope>NUCLEOTIDE SEQUENCE [LARGE SCALE GENOMIC DNA]</scope>
    <source>
        <strain evidence="2">1-1N</strain>
    </source>
</reference>
<keyword evidence="2" id="KW-1185">Reference proteome</keyword>
<organism evidence="1 2">
    <name type="scientific">Sulfurimonas xiamenensis</name>
    <dbReference type="NCBI Taxonomy" id="2590021"/>
    <lineage>
        <taxon>Bacteria</taxon>
        <taxon>Pseudomonadati</taxon>
        <taxon>Campylobacterota</taxon>
        <taxon>Epsilonproteobacteria</taxon>
        <taxon>Campylobacterales</taxon>
        <taxon>Sulfurimonadaceae</taxon>
        <taxon>Sulfurimonas</taxon>
    </lineage>
</organism>
<dbReference type="RefSeq" id="WP_152298545.1">
    <property type="nucleotide sequence ID" value="NZ_CP041166.1"/>
</dbReference>
<evidence type="ECO:0000313" key="2">
    <source>
        <dbReference type="Proteomes" id="UP000326061"/>
    </source>
</evidence>
<proteinExistence type="predicted"/>
<accession>A0AAJ4DLR7</accession>